<evidence type="ECO:0000313" key="2">
    <source>
        <dbReference type="EMBL" id="RZS85767.1"/>
    </source>
</evidence>
<reference evidence="2 3" key="1">
    <citation type="submission" date="2019-02" db="EMBL/GenBank/DDBJ databases">
        <title>Genomic Encyclopedia of Type Strains, Phase IV (KMG-IV): sequencing the most valuable type-strain genomes for metagenomic binning, comparative biology and taxonomic classification.</title>
        <authorList>
            <person name="Goeker M."/>
        </authorList>
    </citation>
    <scope>NUCLEOTIDE SEQUENCE [LARGE SCALE GENOMIC DNA]</scope>
    <source>
        <strain evidence="2 3">K24</strain>
    </source>
</reference>
<gene>
    <name evidence="2" type="ORF">EV675_1797</name>
</gene>
<accession>A0A4V2F3Y9</accession>
<evidence type="ECO:0000256" key="1">
    <source>
        <dbReference type="SAM" id="MobiDB-lite"/>
    </source>
</evidence>
<evidence type="ECO:0000313" key="3">
    <source>
        <dbReference type="Proteomes" id="UP000292445"/>
    </source>
</evidence>
<sequence length="279" mass="28900">MRSLVREADPGAARRELDAFLEPVALVAGIGLHAVVQLQHEVVVGAAAALGDVQLVQQPGHAGAVGRHLRQVARRQRVEGFAHPPQAGVAVRVDVVEDAQDALFAHRPRREGVDVQAGVVLAPGHLPGADAMQAQAGGGRVQVRGVLGQQAVQETARGLVVAAHQRADGGLALVFHGHAGQLAGRGVQADVLALGVDQRGVEQAGLGLAQFEPQFGEVQDLALFQFGHGRGRAGLAGRVVPGAVIDADDAGGRAHGVSWPAPSRSWRGTRPRWARPGSA</sequence>
<name>A0A4V2F3Y9_9BURK</name>
<comment type="caution">
    <text evidence="2">The sequence shown here is derived from an EMBL/GenBank/DDBJ whole genome shotgun (WGS) entry which is preliminary data.</text>
</comment>
<keyword evidence="3" id="KW-1185">Reference proteome</keyword>
<feature type="region of interest" description="Disordered" evidence="1">
    <location>
        <begin position="252"/>
        <end position="279"/>
    </location>
</feature>
<protein>
    <submittedName>
        <fullName evidence="2">Uncharacterized protein</fullName>
    </submittedName>
</protein>
<organism evidence="2 3">
    <name type="scientific">Pigmentiphaga kullae</name>
    <dbReference type="NCBI Taxonomy" id="151784"/>
    <lineage>
        <taxon>Bacteria</taxon>
        <taxon>Pseudomonadati</taxon>
        <taxon>Pseudomonadota</taxon>
        <taxon>Betaproteobacteria</taxon>
        <taxon>Burkholderiales</taxon>
        <taxon>Alcaligenaceae</taxon>
        <taxon>Pigmentiphaga</taxon>
    </lineage>
</organism>
<dbReference type="Proteomes" id="UP000292445">
    <property type="component" value="Unassembled WGS sequence"/>
</dbReference>
<dbReference type="AlphaFoldDB" id="A0A4V2F3Y9"/>
<proteinExistence type="predicted"/>
<dbReference type="EMBL" id="SGXC01000001">
    <property type="protein sequence ID" value="RZS85767.1"/>
    <property type="molecule type" value="Genomic_DNA"/>
</dbReference>